<dbReference type="RefSeq" id="WP_078794827.1">
    <property type="nucleotide sequence ID" value="NZ_JAUCQJ010000005.1"/>
</dbReference>
<reference evidence="2 3" key="1">
    <citation type="submission" date="2023-06" db="EMBL/GenBank/DDBJ databases">
        <title>Nosocomial Elizabethkingia miricola genome.</title>
        <authorList>
            <person name="Morgado S."/>
            <person name="Fonseca E."/>
            <person name="Freitas F."/>
            <person name="Vicente A.C."/>
        </authorList>
    </citation>
    <scope>NUCLEOTIDE SEQUENCE [LARGE SCALE GENOMIC DNA]</scope>
    <source>
        <strain evidence="2 3">EM15</strain>
    </source>
</reference>
<gene>
    <name evidence="2" type="ORF">QT385_16395</name>
</gene>
<sequence>MEKISKIYAVTLDRSERGYGSGGNCKVVSLLRNGNYLTGEEEILNYFATDRKLFSNKIFDFVPDLMVGDLIEITPQYINKDVEQNRNYYVSLQSVKKIGTPVVDIPSEYLEQDFIDLDIISKYLSERNLYPNTHTQIYLCNNESIFGPFRVSNYSIIPVQGKHTYSFEYDINELIEDDDLNFIFLINEPKSKIKPIDCSTPTQLVDFLKDRLQIDRVNLNLLTKVGKQINDINSGASELDVIRLKRASDYIGQLSMSLDELFIALGKEDLWNHEIGNIVEKYREEFKKFALSDINNSIKSIEGDLAQKQSELLLAEDKIKKKTALVEDLKKEIEYIENHKDEIILNVKLLVGLQSEKPLEQISYHKNIYNIFQIENNPVFDNIDDFYDDLKDNYNTKINNAAVYEDGILLLKENSFLVAKSAVFVLNLIAHLGKTEILLQNAEVDWLKFSFWRENGLEEIVHKATLNKELNYIYILQDFNIASFECYGKPILDIANNIRKSLFGSNPFPNNLKIILIQADEEIEDFAFSLNKSTFKNWKFLPDVIDVPKIDFPVCDGIDLLNFIVDRPVEDYSINYF</sequence>
<evidence type="ECO:0000313" key="3">
    <source>
        <dbReference type="Proteomes" id="UP001239265"/>
    </source>
</evidence>
<comment type="caution">
    <text evidence="2">The sequence shown here is derived from an EMBL/GenBank/DDBJ whole genome shotgun (WGS) entry which is preliminary data.</text>
</comment>
<keyword evidence="1" id="KW-0175">Coiled coil</keyword>
<dbReference type="EMBL" id="JAUCQJ010000005">
    <property type="protein sequence ID" value="MDQ8750237.1"/>
    <property type="molecule type" value="Genomic_DNA"/>
</dbReference>
<evidence type="ECO:0000313" key="2">
    <source>
        <dbReference type="EMBL" id="MDQ8750237.1"/>
    </source>
</evidence>
<dbReference type="AlphaFoldDB" id="A0ABD5BA11"/>
<feature type="coiled-coil region" evidence="1">
    <location>
        <begin position="291"/>
        <end position="346"/>
    </location>
</feature>
<name>A0ABD5BA11_ELIMR</name>
<protein>
    <submittedName>
        <fullName evidence="2">Uncharacterized protein</fullName>
    </submittedName>
</protein>
<dbReference type="Proteomes" id="UP001239265">
    <property type="component" value="Unassembled WGS sequence"/>
</dbReference>
<accession>A0ABD5BA11</accession>
<proteinExistence type="predicted"/>
<organism evidence="2 3">
    <name type="scientific">Elizabethkingia miricola</name>
    <name type="common">Chryseobacterium miricola</name>
    <dbReference type="NCBI Taxonomy" id="172045"/>
    <lineage>
        <taxon>Bacteria</taxon>
        <taxon>Pseudomonadati</taxon>
        <taxon>Bacteroidota</taxon>
        <taxon>Flavobacteriia</taxon>
        <taxon>Flavobacteriales</taxon>
        <taxon>Weeksellaceae</taxon>
        <taxon>Elizabethkingia</taxon>
    </lineage>
</organism>
<evidence type="ECO:0000256" key="1">
    <source>
        <dbReference type="SAM" id="Coils"/>
    </source>
</evidence>